<protein>
    <submittedName>
        <fullName evidence="3">Transcriptional regulator</fullName>
    </submittedName>
</protein>
<dbReference type="SUPFAM" id="SSF46785">
    <property type="entry name" value="Winged helix' DNA-binding domain"/>
    <property type="match status" value="1"/>
</dbReference>
<sequence length="136" mass="13963">MSGKADLGNAPPPDVGPARDERPAQSGGAAPDEAPVLDGAIHHPTRLTLVAFLSACDEAEFAAVRDGCRISDSVLSKNASALEAAGYLHVRKGHVGKRPRTWLSLTPTGRRALVRHLAALQDLVDAARGAAGSAGA</sequence>
<reference evidence="3" key="1">
    <citation type="submission" date="2020-01" db="EMBL/GenBank/DDBJ databases">
        <title>Insect and environment-associated Actinomycetes.</title>
        <authorList>
            <person name="Currrie C."/>
            <person name="Chevrette M."/>
            <person name="Carlson C."/>
            <person name="Stubbendieck R."/>
            <person name="Wendt-Pienkowski E."/>
        </authorList>
    </citation>
    <scope>NUCLEOTIDE SEQUENCE</scope>
    <source>
        <strain evidence="3">SID505</strain>
    </source>
</reference>
<evidence type="ECO:0000313" key="3">
    <source>
        <dbReference type="EMBL" id="NEB89402.1"/>
    </source>
</evidence>
<organism evidence="3">
    <name type="scientific">Streptomyces anulatus</name>
    <name type="common">Streptomyces chrysomallus</name>
    <dbReference type="NCBI Taxonomy" id="1892"/>
    <lineage>
        <taxon>Bacteria</taxon>
        <taxon>Bacillati</taxon>
        <taxon>Actinomycetota</taxon>
        <taxon>Actinomycetes</taxon>
        <taxon>Kitasatosporales</taxon>
        <taxon>Streptomycetaceae</taxon>
        <taxon>Streptomyces</taxon>
    </lineage>
</organism>
<feature type="domain" description="Winged helix DNA-binding" evidence="2">
    <location>
        <begin position="46"/>
        <end position="124"/>
    </location>
</feature>
<dbReference type="AlphaFoldDB" id="A0A6G3T345"/>
<evidence type="ECO:0000259" key="2">
    <source>
        <dbReference type="Pfam" id="PF13601"/>
    </source>
</evidence>
<dbReference type="Gene3D" id="1.10.10.10">
    <property type="entry name" value="Winged helix-like DNA-binding domain superfamily/Winged helix DNA-binding domain"/>
    <property type="match status" value="1"/>
</dbReference>
<comment type="caution">
    <text evidence="3">The sequence shown here is derived from an EMBL/GenBank/DDBJ whole genome shotgun (WGS) entry which is preliminary data.</text>
</comment>
<evidence type="ECO:0000256" key="1">
    <source>
        <dbReference type="SAM" id="MobiDB-lite"/>
    </source>
</evidence>
<accession>A0A6G3T345</accession>
<dbReference type="InterPro" id="IPR036390">
    <property type="entry name" value="WH_DNA-bd_sf"/>
</dbReference>
<dbReference type="InterPro" id="IPR027395">
    <property type="entry name" value="WH_DNA-bd_dom"/>
</dbReference>
<dbReference type="EMBL" id="JAAGMK010001002">
    <property type="protein sequence ID" value="NEB89402.1"/>
    <property type="molecule type" value="Genomic_DNA"/>
</dbReference>
<dbReference type="PANTHER" id="PTHR37318:SF1">
    <property type="entry name" value="BSL7504 PROTEIN"/>
    <property type="match status" value="1"/>
</dbReference>
<dbReference type="InterPro" id="IPR036388">
    <property type="entry name" value="WH-like_DNA-bd_sf"/>
</dbReference>
<feature type="region of interest" description="Disordered" evidence="1">
    <location>
        <begin position="1"/>
        <end position="38"/>
    </location>
</feature>
<gene>
    <name evidence="3" type="ORF">G3I43_35390</name>
</gene>
<proteinExistence type="predicted"/>
<name>A0A6G3T345_STRAQ</name>
<dbReference type="RefSeq" id="WP_164261106.1">
    <property type="nucleotide sequence ID" value="NZ_JAAGMK010001002.1"/>
</dbReference>
<dbReference type="Pfam" id="PF13601">
    <property type="entry name" value="HTH_34"/>
    <property type="match status" value="1"/>
</dbReference>
<dbReference type="PANTHER" id="PTHR37318">
    <property type="entry name" value="BSL7504 PROTEIN"/>
    <property type="match status" value="1"/>
</dbReference>